<organism evidence="3 4">
    <name type="scientific">Syncephalastrum racemosum</name>
    <name type="common">Filamentous fungus</name>
    <dbReference type="NCBI Taxonomy" id="13706"/>
    <lineage>
        <taxon>Eukaryota</taxon>
        <taxon>Fungi</taxon>
        <taxon>Fungi incertae sedis</taxon>
        <taxon>Mucoromycota</taxon>
        <taxon>Mucoromycotina</taxon>
        <taxon>Mucoromycetes</taxon>
        <taxon>Mucorales</taxon>
        <taxon>Syncephalastraceae</taxon>
        <taxon>Syncephalastrum</taxon>
    </lineage>
</organism>
<name>A0A1X2H1Z6_SYNRA</name>
<evidence type="ECO:0000313" key="3">
    <source>
        <dbReference type="EMBL" id="ORY91435.1"/>
    </source>
</evidence>
<evidence type="ECO:0000256" key="1">
    <source>
        <dbReference type="SAM" id="MobiDB-lite"/>
    </source>
</evidence>
<dbReference type="InParanoid" id="A0A1X2H1Z6"/>
<feature type="compositionally biased region" description="Basic and acidic residues" evidence="1">
    <location>
        <begin position="54"/>
        <end position="64"/>
    </location>
</feature>
<dbReference type="EMBL" id="MCGN01000011">
    <property type="protein sequence ID" value="ORY91435.1"/>
    <property type="molecule type" value="Genomic_DNA"/>
</dbReference>
<keyword evidence="2" id="KW-1133">Transmembrane helix</keyword>
<keyword evidence="2" id="KW-0472">Membrane</keyword>
<protein>
    <submittedName>
        <fullName evidence="3">Uncharacterized protein</fullName>
    </submittedName>
</protein>
<evidence type="ECO:0000256" key="2">
    <source>
        <dbReference type="SAM" id="Phobius"/>
    </source>
</evidence>
<feature type="transmembrane region" description="Helical" evidence="2">
    <location>
        <begin position="117"/>
        <end position="137"/>
    </location>
</feature>
<comment type="caution">
    <text evidence="3">The sequence shown here is derived from an EMBL/GenBank/DDBJ whole genome shotgun (WGS) entry which is preliminary data.</text>
</comment>
<gene>
    <name evidence="3" type="ORF">BCR43DRAFT_518773</name>
</gene>
<evidence type="ECO:0000313" key="4">
    <source>
        <dbReference type="Proteomes" id="UP000242180"/>
    </source>
</evidence>
<reference evidence="3 4" key="1">
    <citation type="submission" date="2016-07" db="EMBL/GenBank/DDBJ databases">
        <title>Pervasive Adenine N6-methylation of Active Genes in Fungi.</title>
        <authorList>
            <consortium name="DOE Joint Genome Institute"/>
            <person name="Mondo S.J."/>
            <person name="Dannebaum R.O."/>
            <person name="Kuo R.C."/>
            <person name="Labutti K."/>
            <person name="Haridas S."/>
            <person name="Kuo A."/>
            <person name="Salamov A."/>
            <person name="Ahrendt S.R."/>
            <person name="Lipzen A."/>
            <person name="Sullivan W."/>
            <person name="Andreopoulos W.B."/>
            <person name="Clum A."/>
            <person name="Lindquist E."/>
            <person name="Daum C."/>
            <person name="Ramamoorthy G.K."/>
            <person name="Gryganskyi A."/>
            <person name="Culley D."/>
            <person name="Magnuson J.K."/>
            <person name="James T.Y."/>
            <person name="O'Malley M.A."/>
            <person name="Stajich J.E."/>
            <person name="Spatafora J.W."/>
            <person name="Visel A."/>
            <person name="Grigoriev I.V."/>
        </authorList>
    </citation>
    <scope>NUCLEOTIDE SEQUENCE [LARGE SCALE GENOMIC DNA]</scope>
    <source>
        <strain evidence="3 4">NRRL 2496</strain>
    </source>
</reference>
<dbReference type="AlphaFoldDB" id="A0A1X2H1Z6"/>
<proteinExistence type="predicted"/>
<feature type="region of interest" description="Disordered" evidence="1">
    <location>
        <begin position="45"/>
        <end position="68"/>
    </location>
</feature>
<sequence length="150" mass="16770">MDASQTQAQSPLQADLAAAQINDLVAQVTQQQVLLQQLLQSQGAPSPHMSLASDLHDLPTRPRIDWQPSPQLAELSPTLEQNIFDSPLPDEDRGTPRGVTTKMRHQAKVVLPSPFNAYFYSFHIVIVFAYQFPLLYYTKTPSTSKSYPYA</sequence>
<accession>A0A1X2H1Z6</accession>
<keyword evidence="2" id="KW-0812">Transmembrane</keyword>
<keyword evidence="4" id="KW-1185">Reference proteome</keyword>
<dbReference type="Proteomes" id="UP000242180">
    <property type="component" value="Unassembled WGS sequence"/>
</dbReference>